<reference evidence="2" key="1">
    <citation type="journal article" date="2014" name="Int. J. Syst. Evol. Microbiol.">
        <title>Complete genome sequence of Corynebacterium casei LMG S-19264T (=DSM 44701T), isolated from a smear-ripened cheese.</title>
        <authorList>
            <consortium name="US DOE Joint Genome Institute (JGI-PGF)"/>
            <person name="Walter F."/>
            <person name="Albersmeier A."/>
            <person name="Kalinowski J."/>
            <person name="Ruckert C."/>
        </authorList>
    </citation>
    <scope>NUCLEOTIDE SEQUENCE</scope>
    <source>
        <strain evidence="2">JCM 4714</strain>
    </source>
</reference>
<reference evidence="2" key="2">
    <citation type="submission" date="2020-09" db="EMBL/GenBank/DDBJ databases">
        <authorList>
            <person name="Sun Q."/>
            <person name="Ohkuma M."/>
        </authorList>
    </citation>
    <scope>NUCLEOTIDE SEQUENCE</scope>
    <source>
        <strain evidence="2">JCM 4714</strain>
    </source>
</reference>
<proteinExistence type="predicted"/>
<evidence type="ECO:0000259" key="1">
    <source>
        <dbReference type="PROSITE" id="PS50271"/>
    </source>
</evidence>
<keyword evidence="3" id="KW-1185">Reference proteome</keyword>
<comment type="caution">
    <text evidence="2">The sequence shown here is derived from an EMBL/GenBank/DDBJ whole genome shotgun (WGS) entry which is preliminary data.</text>
</comment>
<dbReference type="PROSITE" id="PS50271">
    <property type="entry name" value="ZF_UBP"/>
    <property type="match status" value="1"/>
</dbReference>
<dbReference type="GO" id="GO:0008270">
    <property type="term" value="F:zinc ion binding"/>
    <property type="evidence" value="ECO:0007669"/>
    <property type="project" value="InterPro"/>
</dbReference>
<gene>
    <name evidence="2" type="ORF">GCM10010339_37590</name>
</gene>
<dbReference type="SUPFAM" id="SSF57850">
    <property type="entry name" value="RING/U-box"/>
    <property type="match status" value="1"/>
</dbReference>
<dbReference type="EMBL" id="BMVG01000007">
    <property type="protein sequence ID" value="GHE04741.1"/>
    <property type="molecule type" value="Genomic_DNA"/>
</dbReference>
<accession>A0A918YIZ6</accession>
<sequence length="129" mass="14230">MRRAAPAIPALPATSNSSGITSMILAHPRFPRGHPHTRRNLAIMKQCTHADALPHPEPNPLDATCPECRRDGTHPVQLRLCLSCGHVGCCDSSPGRHATQHHEASGHPVMRSFEPGEEWRWCFVDHVLV</sequence>
<dbReference type="Gene3D" id="3.30.40.10">
    <property type="entry name" value="Zinc/RING finger domain, C3HC4 (zinc finger)"/>
    <property type="match status" value="1"/>
</dbReference>
<evidence type="ECO:0000313" key="2">
    <source>
        <dbReference type="EMBL" id="GHE04741.1"/>
    </source>
</evidence>
<dbReference type="Pfam" id="PF02148">
    <property type="entry name" value="zf-UBP"/>
    <property type="match status" value="1"/>
</dbReference>
<evidence type="ECO:0000313" key="3">
    <source>
        <dbReference type="Proteomes" id="UP000655443"/>
    </source>
</evidence>
<dbReference type="Proteomes" id="UP000655443">
    <property type="component" value="Unassembled WGS sequence"/>
</dbReference>
<dbReference type="InterPro" id="IPR013083">
    <property type="entry name" value="Znf_RING/FYVE/PHD"/>
</dbReference>
<name>A0A918YIZ6_9ACTN</name>
<feature type="domain" description="UBP-type" evidence="1">
    <location>
        <begin position="45"/>
        <end position="129"/>
    </location>
</feature>
<dbReference type="AlphaFoldDB" id="A0A918YIZ6"/>
<dbReference type="InterPro" id="IPR001607">
    <property type="entry name" value="Znf_UBP"/>
</dbReference>
<organism evidence="2 3">
    <name type="scientific">Streptomyces alanosinicus</name>
    <dbReference type="NCBI Taxonomy" id="68171"/>
    <lineage>
        <taxon>Bacteria</taxon>
        <taxon>Bacillati</taxon>
        <taxon>Actinomycetota</taxon>
        <taxon>Actinomycetes</taxon>
        <taxon>Kitasatosporales</taxon>
        <taxon>Streptomycetaceae</taxon>
        <taxon>Streptomyces</taxon>
    </lineage>
</organism>
<protein>
    <recommendedName>
        <fullName evidence="1">UBP-type domain-containing protein</fullName>
    </recommendedName>
</protein>